<dbReference type="SMART" id="SM00875">
    <property type="entry name" value="BACK"/>
    <property type="match status" value="1"/>
</dbReference>
<gene>
    <name evidence="2" type="ORF">DGAL_LOCUS10490</name>
</gene>
<evidence type="ECO:0000313" key="3">
    <source>
        <dbReference type="Proteomes" id="UP000789390"/>
    </source>
</evidence>
<dbReference type="Pfam" id="PF23651">
    <property type="entry name" value="TRAF_BTBD17"/>
    <property type="match status" value="1"/>
</dbReference>
<dbReference type="Gene3D" id="1.25.40.420">
    <property type="match status" value="1"/>
</dbReference>
<dbReference type="InterPro" id="IPR011333">
    <property type="entry name" value="SKP1/BTB/POZ_sf"/>
</dbReference>
<dbReference type="InterPro" id="IPR011705">
    <property type="entry name" value="BACK"/>
</dbReference>
<reference evidence="2" key="1">
    <citation type="submission" date="2021-11" db="EMBL/GenBank/DDBJ databases">
        <authorList>
            <person name="Schell T."/>
        </authorList>
    </citation>
    <scope>NUCLEOTIDE SEQUENCE</scope>
    <source>
        <strain evidence="2">M5</strain>
    </source>
</reference>
<dbReference type="OrthoDB" id="2359033at2759"/>
<dbReference type="Pfam" id="PF00651">
    <property type="entry name" value="BTB"/>
    <property type="match status" value="1"/>
</dbReference>
<comment type="caution">
    <text evidence="2">The sequence shown here is derived from an EMBL/GenBank/DDBJ whole genome shotgun (WGS) entry which is preliminary data.</text>
</comment>
<dbReference type="CDD" id="cd18493">
    <property type="entry name" value="BACK_BTBD17"/>
    <property type="match status" value="1"/>
</dbReference>
<dbReference type="Gene3D" id="3.30.710.10">
    <property type="entry name" value="Potassium Channel Kv1.1, Chain A"/>
    <property type="match status" value="1"/>
</dbReference>
<accession>A0A8J2W6J2</accession>
<dbReference type="PROSITE" id="PS50097">
    <property type="entry name" value="BTB"/>
    <property type="match status" value="1"/>
</dbReference>
<dbReference type="PANTHER" id="PTHR24410:SF41">
    <property type="entry name" value="HL07962P"/>
    <property type="match status" value="1"/>
</dbReference>
<dbReference type="Proteomes" id="UP000789390">
    <property type="component" value="Unassembled WGS sequence"/>
</dbReference>
<proteinExistence type="predicted"/>
<evidence type="ECO:0000313" key="2">
    <source>
        <dbReference type="EMBL" id="CAH0107199.1"/>
    </source>
</evidence>
<dbReference type="InterPro" id="IPR000210">
    <property type="entry name" value="BTB/POZ_dom"/>
</dbReference>
<name>A0A8J2W6J2_9CRUS</name>
<organism evidence="2 3">
    <name type="scientific">Daphnia galeata</name>
    <dbReference type="NCBI Taxonomy" id="27404"/>
    <lineage>
        <taxon>Eukaryota</taxon>
        <taxon>Metazoa</taxon>
        <taxon>Ecdysozoa</taxon>
        <taxon>Arthropoda</taxon>
        <taxon>Crustacea</taxon>
        <taxon>Branchiopoda</taxon>
        <taxon>Diplostraca</taxon>
        <taxon>Cladocera</taxon>
        <taxon>Anomopoda</taxon>
        <taxon>Daphniidae</taxon>
        <taxon>Daphnia</taxon>
    </lineage>
</organism>
<dbReference type="SMART" id="SM00225">
    <property type="entry name" value="BTB"/>
    <property type="match status" value="1"/>
</dbReference>
<dbReference type="InterPro" id="IPR056184">
    <property type="entry name" value="TRAF_BTBD17"/>
</dbReference>
<dbReference type="CDD" id="cd18292">
    <property type="entry name" value="BTB_POZ_BTBD17"/>
    <property type="match status" value="1"/>
</dbReference>
<keyword evidence="3" id="KW-1185">Reference proteome</keyword>
<feature type="domain" description="BTB" evidence="1">
    <location>
        <begin position="62"/>
        <end position="132"/>
    </location>
</feature>
<sequence>MNHQNRPGPLNEHDYYSTRENTETQQNENLSQEEVHIDGLQVDNSSTVLNKIAKLYADKLMNDVCLVVGGKDYLAHRLILCASSEVFHVMLMNPNWTESHNKRITLQEPSQCCNVFGDFLSYLYTGRIQISHATVMPVMALADKYNVLDLMSLCKTFMIENIPSASRCNQLMNWLQYSFACGHQQLANACRDYVRWNFQSVAAQDDFGTCEVDVLISLIHMDDLAIYDEMTLFHCLVKWIEVQDDPNENLIRQVFSYVRFPMMTPRQLADLLLCSLTQRFKEFFVERMAIAMAFHSGQKEEFTEALLQQNNPDSQLFTPRLYTSEKWGTHITLENFPSLPAYHTRTLLLSSPASCADFETDAYEWVIEFSPKGVWFRPCCLIVWQGNIEVPETVLRTVRLKLELKEPNEAHVRVAVLVYGVHGGVEHVRSTTVRNFIFSPEEPVLRYDNLLTYSDINPDRFDCGQTQPNSPPSPFLVGPKRDTLKVQLIILPQRPYKRRER</sequence>
<dbReference type="PANTHER" id="PTHR24410">
    <property type="entry name" value="HL07962P-RELATED"/>
    <property type="match status" value="1"/>
</dbReference>
<dbReference type="SUPFAM" id="SSF54695">
    <property type="entry name" value="POZ domain"/>
    <property type="match status" value="1"/>
</dbReference>
<dbReference type="Pfam" id="PF07707">
    <property type="entry name" value="BACK"/>
    <property type="match status" value="1"/>
</dbReference>
<dbReference type="InterPro" id="IPR051481">
    <property type="entry name" value="BTB-POZ/Galectin-3-binding"/>
</dbReference>
<dbReference type="EMBL" id="CAKKLH010000257">
    <property type="protein sequence ID" value="CAH0107199.1"/>
    <property type="molecule type" value="Genomic_DNA"/>
</dbReference>
<protein>
    <recommendedName>
        <fullName evidence="1">BTB domain-containing protein</fullName>
    </recommendedName>
</protein>
<evidence type="ECO:0000259" key="1">
    <source>
        <dbReference type="PROSITE" id="PS50097"/>
    </source>
</evidence>
<dbReference type="AlphaFoldDB" id="A0A8J2W6J2"/>